<dbReference type="InterPro" id="IPR002731">
    <property type="entry name" value="ATPase_BadF"/>
</dbReference>
<protein>
    <recommendedName>
        <fullName evidence="3">N-acetyl-D-glucosamine kinase</fullName>
        <ecNumber evidence="2">2.7.1.59</ecNumber>
    </recommendedName>
    <alternativeName>
        <fullName evidence="4">GlcNAc kinase</fullName>
    </alternativeName>
</protein>
<dbReference type="InterPro" id="IPR043129">
    <property type="entry name" value="ATPase_NBD"/>
</dbReference>
<evidence type="ECO:0000256" key="4">
    <source>
        <dbReference type="ARBA" id="ARBA00031123"/>
    </source>
</evidence>
<dbReference type="Pfam" id="PF01869">
    <property type="entry name" value="BcrAD_BadFG"/>
    <property type="match status" value="1"/>
</dbReference>
<evidence type="ECO:0000256" key="1">
    <source>
        <dbReference type="ARBA" id="ARBA00006198"/>
    </source>
</evidence>
<dbReference type="EMBL" id="MUJZ01040612">
    <property type="protein sequence ID" value="OTF75731.1"/>
    <property type="molecule type" value="Genomic_DNA"/>
</dbReference>
<name>A0A1Y3B4I3_EURMA</name>
<organism evidence="6 7">
    <name type="scientific">Euroglyphus maynei</name>
    <name type="common">Mayne's house dust mite</name>
    <dbReference type="NCBI Taxonomy" id="6958"/>
    <lineage>
        <taxon>Eukaryota</taxon>
        <taxon>Metazoa</taxon>
        <taxon>Ecdysozoa</taxon>
        <taxon>Arthropoda</taxon>
        <taxon>Chelicerata</taxon>
        <taxon>Arachnida</taxon>
        <taxon>Acari</taxon>
        <taxon>Acariformes</taxon>
        <taxon>Sarcoptiformes</taxon>
        <taxon>Astigmata</taxon>
        <taxon>Psoroptidia</taxon>
        <taxon>Analgoidea</taxon>
        <taxon>Pyroglyphidae</taxon>
        <taxon>Pyroglyphinae</taxon>
        <taxon>Euroglyphus</taxon>
    </lineage>
</organism>
<dbReference type="OrthoDB" id="311172at2759"/>
<dbReference type="Proteomes" id="UP000194236">
    <property type="component" value="Unassembled WGS sequence"/>
</dbReference>
<evidence type="ECO:0000313" key="6">
    <source>
        <dbReference type="EMBL" id="OTF75731.1"/>
    </source>
</evidence>
<dbReference type="SUPFAM" id="SSF53067">
    <property type="entry name" value="Actin-like ATPase domain"/>
    <property type="match status" value="2"/>
</dbReference>
<evidence type="ECO:0000256" key="2">
    <source>
        <dbReference type="ARBA" id="ARBA00012122"/>
    </source>
</evidence>
<proteinExistence type="inferred from homology"/>
<evidence type="ECO:0000313" key="7">
    <source>
        <dbReference type="Proteomes" id="UP000194236"/>
    </source>
</evidence>
<evidence type="ECO:0000259" key="5">
    <source>
        <dbReference type="Pfam" id="PF01869"/>
    </source>
</evidence>
<feature type="domain" description="ATPase BadF/BadG/BcrA/BcrD type" evidence="5">
    <location>
        <begin position="6"/>
        <end position="309"/>
    </location>
</feature>
<comment type="caution">
    <text evidence="6">The sequence shown here is derived from an EMBL/GenBank/DDBJ whole genome shotgun (WGS) entry which is preliminary data.</text>
</comment>
<dbReference type="EC" id="2.7.1.59" evidence="2"/>
<dbReference type="InterPro" id="IPR039758">
    <property type="entry name" value="NAGK-like"/>
</dbReference>
<sequence>MKVFAGIEGGASFSKVALLDENGNILSRLDSEPGTNIMLMTKQEWVDRIYQMVLKATHQLPKKPDGRGYQLESIGLCLSGCENEEVNQELCELLKSKHPELCQRYSIASDTVGSMMTCSPDGGIVLIAGTGSNCLLIYTDGSQYRCGGWGHIIGDHGSAYSIAIRSIRYLIEHEENYAPIEYDVSNVRKVVFDHFKIDNYLDLIKPLYQEFDKSYIAQLCAPIAKLAIEKNDPLAMKLFNEAGKALAQHVKALIPKIEGDEISVICVGSLFKSWSLLEKAFLDEIGRIPLRLNLVYCNATSAIGAAYYAAKVRAKIKLPIDHEKNYQTLCAYHDGQKVY</sequence>
<dbReference type="AlphaFoldDB" id="A0A1Y3B4I3"/>
<comment type="similarity">
    <text evidence="1">Belongs to the eukaryotic-type N-acetylglucosamine kinase family.</text>
</comment>
<dbReference type="Gene3D" id="3.30.420.40">
    <property type="match status" value="1"/>
</dbReference>
<keyword evidence="7" id="KW-1185">Reference proteome</keyword>
<accession>A0A1Y3B4I3</accession>
<dbReference type="PANTHER" id="PTHR12862">
    <property type="entry name" value="BADF TYPE ATPASE DOMAIN-CONTAINING PROTEIN"/>
    <property type="match status" value="1"/>
</dbReference>
<gene>
    <name evidence="6" type="ORF">BLA29_000158</name>
</gene>
<evidence type="ECO:0000256" key="3">
    <source>
        <dbReference type="ARBA" id="ARBA00014974"/>
    </source>
</evidence>
<dbReference type="PANTHER" id="PTHR12862:SF0">
    <property type="entry name" value="N-ACETYL-D-GLUCOSAMINE KINASE"/>
    <property type="match status" value="1"/>
</dbReference>
<reference evidence="6 7" key="1">
    <citation type="submission" date="2017-03" db="EMBL/GenBank/DDBJ databases">
        <title>Genome Survey of Euroglyphus maynei.</title>
        <authorList>
            <person name="Arlian L.G."/>
            <person name="Morgan M.S."/>
            <person name="Rider S.D."/>
        </authorList>
    </citation>
    <scope>NUCLEOTIDE SEQUENCE [LARGE SCALE GENOMIC DNA]</scope>
    <source>
        <strain evidence="6">Arlian Lab</strain>
        <tissue evidence="6">Whole body</tissue>
    </source>
</reference>
<dbReference type="GO" id="GO:0045127">
    <property type="term" value="F:N-acetylglucosamine kinase activity"/>
    <property type="evidence" value="ECO:0007669"/>
    <property type="project" value="UniProtKB-EC"/>
</dbReference>